<evidence type="ECO:0000256" key="1">
    <source>
        <dbReference type="SAM" id="MobiDB-lite"/>
    </source>
</evidence>
<protein>
    <submittedName>
        <fullName evidence="2">Uncharacterized protein</fullName>
    </submittedName>
</protein>
<keyword evidence="3" id="KW-1185">Reference proteome</keyword>
<evidence type="ECO:0000313" key="2">
    <source>
        <dbReference type="EMBL" id="MCI54062.1"/>
    </source>
</evidence>
<sequence>SDPDDVIVDDTVSKERSAIKIIASVAGRTRSRAGKNVATAGTPVQTSKSGKVTRSDGKKPLYGPPMTK</sequence>
<feature type="region of interest" description="Disordered" evidence="1">
    <location>
        <begin position="29"/>
        <end position="68"/>
    </location>
</feature>
<dbReference type="AlphaFoldDB" id="A0A392SZW7"/>
<accession>A0A392SZW7</accession>
<evidence type="ECO:0000313" key="3">
    <source>
        <dbReference type="Proteomes" id="UP000265520"/>
    </source>
</evidence>
<feature type="non-terminal residue" evidence="2">
    <location>
        <position position="68"/>
    </location>
</feature>
<feature type="non-terminal residue" evidence="2">
    <location>
        <position position="1"/>
    </location>
</feature>
<dbReference type="Proteomes" id="UP000265520">
    <property type="component" value="Unassembled WGS sequence"/>
</dbReference>
<dbReference type="EMBL" id="LXQA010473629">
    <property type="protein sequence ID" value="MCI54062.1"/>
    <property type="molecule type" value="Genomic_DNA"/>
</dbReference>
<reference evidence="2 3" key="1">
    <citation type="journal article" date="2018" name="Front. Plant Sci.">
        <title>Red Clover (Trifolium pratense) and Zigzag Clover (T. medium) - A Picture of Genomic Similarities and Differences.</title>
        <authorList>
            <person name="Dluhosova J."/>
            <person name="Istvanek J."/>
            <person name="Nedelnik J."/>
            <person name="Repkova J."/>
        </authorList>
    </citation>
    <scope>NUCLEOTIDE SEQUENCE [LARGE SCALE GENOMIC DNA]</scope>
    <source>
        <strain evidence="3">cv. 10/8</strain>
        <tissue evidence="2">Leaf</tissue>
    </source>
</reference>
<comment type="caution">
    <text evidence="2">The sequence shown here is derived from an EMBL/GenBank/DDBJ whole genome shotgun (WGS) entry which is preliminary data.</text>
</comment>
<feature type="compositionally biased region" description="Polar residues" evidence="1">
    <location>
        <begin position="42"/>
        <end position="52"/>
    </location>
</feature>
<name>A0A392SZW7_9FABA</name>
<proteinExistence type="predicted"/>
<organism evidence="2 3">
    <name type="scientific">Trifolium medium</name>
    <dbReference type="NCBI Taxonomy" id="97028"/>
    <lineage>
        <taxon>Eukaryota</taxon>
        <taxon>Viridiplantae</taxon>
        <taxon>Streptophyta</taxon>
        <taxon>Embryophyta</taxon>
        <taxon>Tracheophyta</taxon>
        <taxon>Spermatophyta</taxon>
        <taxon>Magnoliopsida</taxon>
        <taxon>eudicotyledons</taxon>
        <taxon>Gunneridae</taxon>
        <taxon>Pentapetalae</taxon>
        <taxon>rosids</taxon>
        <taxon>fabids</taxon>
        <taxon>Fabales</taxon>
        <taxon>Fabaceae</taxon>
        <taxon>Papilionoideae</taxon>
        <taxon>50 kb inversion clade</taxon>
        <taxon>NPAAA clade</taxon>
        <taxon>Hologalegina</taxon>
        <taxon>IRL clade</taxon>
        <taxon>Trifolieae</taxon>
        <taxon>Trifolium</taxon>
    </lineage>
</organism>